<name>A0A0F9K1P1_9ZZZZ</name>
<proteinExistence type="predicted"/>
<evidence type="ECO:0000313" key="1">
    <source>
        <dbReference type="EMBL" id="KKM75898.1"/>
    </source>
</evidence>
<protein>
    <submittedName>
        <fullName evidence="1">Uncharacterized protein</fullName>
    </submittedName>
</protein>
<sequence>MNRLEIAVFVMAGLAANPAETYVAVEVAAKKALDIADALLAEAQKEDAA</sequence>
<reference evidence="1" key="1">
    <citation type="journal article" date="2015" name="Nature">
        <title>Complex archaea that bridge the gap between prokaryotes and eukaryotes.</title>
        <authorList>
            <person name="Spang A."/>
            <person name="Saw J.H."/>
            <person name="Jorgensen S.L."/>
            <person name="Zaremba-Niedzwiedzka K."/>
            <person name="Martijn J."/>
            <person name="Lind A.E."/>
            <person name="van Eijk R."/>
            <person name="Schleper C."/>
            <person name="Guy L."/>
            <person name="Ettema T.J."/>
        </authorList>
    </citation>
    <scope>NUCLEOTIDE SEQUENCE</scope>
</reference>
<comment type="caution">
    <text evidence="1">The sequence shown here is derived from an EMBL/GenBank/DDBJ whole genome shotgun (WGS) entry which is preliminary data.</text>
</comment>
<accession>A0A0F9K1P1</accession>
<organism evidence="1">
    <name type="scientific">marine sediment metagenome</name>
    <dbReference type="NCBI Taxonomy" id="412755"/>
    <lineage>
        <taxon>unclassified sequences</taxon>
        <taxon>metagenomes</taxon>
        <taxon>ecological metagenomes</taxon>
    </lineage>
</organism>
<dbReference type="EMBL" id="LAZR01008897">
    <property type="protein sequence ID" value="KKM75898.1"/>
    <property type="molecule type" value="Genomic_DNA"/>
</dbReference>
<gene>
    <name evidence="1" type="ORF">LCGC14_1385580</name>
</gene>
<dbReference type="AlphaFoldDB" id="A0A0F9K1P1"/>